<comment type="similarity">
    <text evidence="5">Belongs to the archaeal Rpo12/eukaryotic RPC10 RNA polymerase subunit family.</text>
</comment>
<dbReference type="STRING" id="3818.A0A444ZZX3"/>
<dbReference type="SUPFAM" id="SSF63393">
    <property type="entry name" value="RNA polymerase subunits"/>
    <property type="match status" value="1"/>
</dbReference>
<proteinExistence type="inferred from homology"/>
<evidence type="ECO:0000256" key="5">
    <source>
        <dbReference type="ARBA" id="ARBA00025770"/>
    </source>
</evidence>
<dbReference type="InterPro" id="IPR039747">
    <property type="entry name" value="RPABC4"/>
</dbReference>
<dbReference type="GO" id="GO:0005666">
    <property type="term" value="C:RNA polymerase III complex"/>
    <property type="evidence" value="ECO:0007669"/>
    <property type="project" value="TreeGrafter"/>
</dbReference>
<dbReference type="EMBL" id="SDMP01000013">
    <property type="protein sequence ID" value="RYR19714.1"/>
    <property type="molecule type" value="Genomic_DNA"/>
</dbReference>
<dbReference type="Gene3D" id="2.20.28.30">
    <property type="entry name" value="RNA polymerase ii, chain L"/>
    <property type="match status" value="1"/>
</dbReference>
<name>A0A444ZZX3_ARAHY</name>
<dbReference type="GO" id="GO:0005665">
    <property type="term" value="C:RNA polymerase II, core complex"/>
    <property type="evidence" value="ECO:0007669"/>
    <property type="project" value="TreeGrafter"/>
</dbReference>
<evidence type="ECO:0000313" key="7">
    <source>
        <dbReference type="Proteomes" id="UP000289738"/>
    </source>
</evidence>
<reference evidence="6 7" key="1">
    <citation type="submission" date="2019-01" db="EMBL/GenBank/DDBJ databases">
        <title>Sequencing of cultivated peanut Arachis hypogaea provides insights into genome evolution and oil improvement.</title>
        <authorList>
            <person name="Chen X."/>
        </authorList>
    </citation>
    <scope>NUCLEOTIDE SEQUENCE [LARGE SCALE GENOMIC DNA]</scope>
    <source>
        <strain evidence="7">cv. Fuhuasheng</strain>
        <tissue evidence="6">Leaves</tissue>
    </source>
</reference>
<dbReference type="GO" id="GO:0003677">
    <property type="term" value="F:DNA binding"/>
    <property type="evidence" value="ECO:0007669"/>
    <property type="project" value="InterPro"/>
</dbReference>
<accession>A0A444ZZX3</accession>
<dbReference type="GO" id="GO:0008270">
    <property type="term" value="F:zinc ion binding"/>
    <property type="evidence" value="ECO:0007669"/>
    <property type="project" value="InterPro"/>
</dbReference>
<dbReference type="GO" id="GO:0005736">
    <property type="term" value="C:RNA polymerase I complex"/>
    <property type="evidence" value="ECO:0007669"/>
    <property type="project" value="TreeGrafter"/>
</dbReference>
<dbReference type="PANTHER" id="PTHR12056">
    <property type="entry name" value="DNA-DIRECTED RNA POLYMERASES I, II, AND III"/>
    <property type="match status" value="1"/>
</dbReference>
<dbReference type="AlphaFoldDB" id="A0A444ZZX3"/>
<comment type="subcellular location">
    <subcellularLocation>
        <location evidence="1">Nucleus</location>
    </subcellularLocation>
</comment>
<evidence type="ECO:0000256" key="2">
    <source>
        <dbReference type="ARBA" id="ARBA00022723"/>
    </source>
</evidence>
<evidence type="ECO:0000256" key="1">
    <source>
        <dbReference type="ARBA" id="ARBA00004123"/>
    </source>
</evidence>
<keyword evidence="2" id="KW-0479">Metal-binding</keyword>
<dbReference type="InterPro" id="IPR006591">
    <property type="entry name" value="RNAP_P/RPABC4"/>
</dbReference>
<sequence length="53" mass="6154">MDPQAEPVNYICGDYGIKNTLEHSNVIQCRECGYCILYKKCTRRSKHPLFITC</sequence>
<evidence type="ECO:0000256" key="3">
    <source>
        <dbReference type="ARBA" id="ARBA00022833"/>
    </source>
</evidence>
<protein>
    <submittedName>
        <fullName evidence="6">Uncharacterized protein</fullName>
    </submittedName>
</protein>
<keyword evidence="4" id="KW-0539">Nucleus</keyword>
<evidence type="ECO:0000256" key="4">
    <source>
        <dbReference type="ARBA" id="ARBA00023242"/>
    </source>
</evidence>
<keyword evidence="7" id="KW-1185">Reference proteome</keyword>
<dbReference type="SMART" id="SM00659">
    <property type="entry name" value="RPOLCX"/>
    <property type="match status" value="1"/>
</dbReference>
<comment type="caution">
    <text evidence="6">The sequence shown here is derived from an EMBL/GenBank/DDBJ whole genome shotgun (WGS) entry which is preliminary data.</text>
</comment>
<dbReference type="GO" id="GO:0003899">
    <property type="term" value="F:DNA-directed RNA polymerase activity"/>
    <property type="evidence" value="ECO:0007669"/>
    <property type="project" value="InterPro"/>
</dbReference>
<gene>
    <name evidence="6" type="ORF">Ahy_B03g064585</name>
</gene>
<organism evidence="6 7">
    <name type="scientific">Arachis hypogaea</name>
    <name type="common">Peanut</name>
    <dbReference type="NCBI Taxonomy" id="3818"/>
    <lineage>
        <taxon>Eukaryota</taxon>
        <taxon>Viridiplantae</taxon>
        <taxon>Streptophyta</taxon>
        <taxon>Embryophyta</taxon>
        <taxon>Tracheophyta</taxon>
        <taxon>Spermatophyta</taxon>
        <taxon>Magnoliopsida</taxon>
        <taxon>eudicotyledons</taxon>
        <taxon>Gunneridae</taxon>
        <taxon>Pentapetalae</taxon>
        <taxon>rosids</taxon>
        <taxon>fabids</taxon>
        <taxon>Fabales</taxon>
        <taxon>Fabaceae</taxon>
        <taxon>Papilionoideae</taxon>
        <taxon>50 kb inversion clade</taxon>
        <taxon>dalbergioids sensu lato</taxon>
        <taxon>Dalbergieae</taxon>
        <taxon>Pterocarpus clade</taxon>
        <taxon>Arachis</taxon>
    </lineage>
</organism>
<dbReference type="InterPro" id="IPR029040">
    <property type="entry name" value="RPABC4/Spt4"/>
</dbReference>
<dbReference type="PANTHER" id="PTHR12056:SF2">
    <property type="entry name" value="GEO11084P1"/>
    <property type="match status" value="1"/>
</dbReference>
<dbReference type="Proteomes" id="UP000289738">
    <property type="component" value="Chromosome B03"/>
</dbReference>
<keyword evidence="3" id="KW-0862">Zinc</keyword>
<dbReference type="GO" id="GO:0006351">
    <property type="term" value="P:DNA-templated transcription"/>
    <property type="evidence" value="ECO:0007669"/>
    <property type="project" value="InterPro"/>
</dbReference>
<dbReference type="Pfam" id="PF03604">
    <property type="entry name" value="Zn_ribbon_RPAB4"/>
    <property type="match status" value="1"/>
</dbReference>
<evidence type="ECO:0000313" key="6">
    <source>
        <dbReference type="EMBL" id="RYR19714.1"/>
    </source>
</evidence>